<dbReference type="PANTHER" id="PTHR16166">
    <property type="entry name" value="VACUOLAR PROTEIN SORTING-ASSOCIATED PROTEIN VPS13"/>
    <property type="match status" value="1"/>
</dbReference>
<dbReference type="Pfam" id="PF25036">
    <property type="entry name" value="VPS13_VAB"/>
    <property type="match status" value="1"/>
</dbReference>
<dbReference type="PANTHER" id="PTHR16166:SF93">
    <property type="entry name" value="INTERMEMBRANE LIPID TRANSFER PROTEIN VPS13"/>
    <property type="match status" value="1"/>
</dbReference>
<evidence type="ECO:0000256" key="1">
    <source>
        <dbReference type="ARBA" id="ARBA00006545"/>
    </source>
</evidence>
<sequence length="552" mass="60389">MTPRGNEVERVGGPLAPGDTLNLPLFAIHSPTAELFFRVEKSTVSIVPFVWKELQRISTFSSVLRCDPKEGGSPVFIQVIGETERLPHERTGKHTLSSVCHSVYLRPTVILRNLLPLDIVVTQSGISGETTVASGNHLNLPSACPGSCSLVIKLPNYLEREWSCLEDVRLNQPELTVWSFESHDAMKGATLDLGMHGGKTKGTLELSLFAPCWMINKTGFLLTYRAADDSSNTLYHPPDLNGPVLFGSKGKAFFGKKKALVRIENSEWSTNFSLDAVGSSGVVSCSTPTLTRQLGVHVQLTGCSLTKRVIFMPRVVLVNSGNLDLECREEGRSADPWIYIPAGECCPFWPHDVNGKLEVQVAGTSQPTAPFPIGLITPMLLPLSNRYGGLEVESQNTEGATYITFRPYKPGFAPALIINHHHKGIDLWEKGSKNVWTLMPNEQRQFSWSDPSGARLLCWKGRNGKEVSTGLTEDDLGEIGDRENGGSYWVTFLDGMQRILLFTDDVALAQDARTAGELEAASMNLSVSFHGLGFSLVDDSKAVEVLHAGIAR</sequence>
<accession>A0A8K0K7U0</accession>
<comment type="caution">
    <text evidence="3">The sequence shown here is derived from an EMBL/GenBank/DDBJ whole genome shotgun (WGS) entry which is preliminary data.</text>
</comment>
<dbReference type="GO" id="GO:0006623">
    <property type="term" value="P:protein targeting to vacuole"/>
    <property type="evidence" value="ECO:0007669"/>
    <property type="project" value="TreeGrafter"/>
</dbReference>
<protein>
    <recommendedName>
        <fullName evidence="2">Vacuolar protein sorting-associated protein 13 VPS13 adaptor binding domain-containing protein</fullName>
    </recommendedName>
</protein>
<dbReference type="GO" id="GO:0045053">
    <property type="term" value="P:protein retention in Golgi apparatus"/>
    <property type="evidence" value="ECO:0007669"/>
    <property type="project" value="TreeGrafter"/>
</dbReference>
<dbReference type="InterPro" id="IPR026847">
    <property type="entry name" value="VPS13"/>
</dbReference>
<comment type="similarity">
    <text evidence="1">Belongs to the VPS13 family.</text>
</comment>
<reference evidence="3" key="1">
    <citation type="submission" date="2013-04" db="EMBL/GenBank/DDBJ databases">
        <authorList>
            <person name="Qu J."/>
            <person name="Murali S.C."/>
            <person name="Bandaranaike D."/>
            <person name="Bellair M."/>
            <person name="Blankenburg K."/>
            <person name="Chao H."/>
            <person name="Dinh H."/>
            <person name="Doddapaneni H."/>
            <person name="Downs B."/>
            <person name="Dugan-Rocha S."/>
            <person name="Elkadiri S."/>
            <person name="Gnanaolivu R.D."/>
            <person name="Hernandez B."/>
            <person name="Javaid M."/>
            <person name="Jayaseelan J.C."/>
            <person name="Lee S."/>
            <person name="Li M."/>
            <person name="Ming W."/>
            <person name="Munidasa M."/>
            <person name="Muniz J."/>
            <person name="Nguyen L."/>
            <person name="Ongeri F."/>
            <person name="Osuji N."/>
            <person name="Pu L.-L."/>
            <person name="Puazo M."/>
            <person name="Qu C."/>
            <person name="Quiroz J."/>
            <person name="Raj R."/>
            <person name="Weissenberger G."/>
            <person name="Xin Y."/>
            <person name="Zou X."/>
            <person name="Han Y."/>
            <person name="Richards S."/>
            <person name="Worley K."/>
            <person name="Muzny D."/>
            <person name="Gibbs R."/>
        </authorList>
    </citation>
    <scope>NUCLEOTIDE SEQUENCE</scope>
    <source>
        <strain evidence="3">Sampled in the wild</strain>
    </source>
</reference>
<organism evidence="3 4">
    <name type="scientific">Ladona fulva</name>
    <name type="common">Scarce chaser dragonfly</name>
    <name type="synonym">Libellula fulva</name>
    <dbReference type="NCBI Taxonomy" id="123851"/>
    <lineage>
        <taxon>Eukaryota</taxon>
        <taxon>Metazoa</taxon>
        <taxon>Ecdysozoa</taxon>
        <taxon>Arthropoda</taxon>
        <taxon>Hexapoda</taxon>
        <taxon>Insecta</taxon>
        <taxon>Pterygota</taxon>
        <taxon>Palaeoptera</taxon>
        <taxon>Odonata</taxon>
        <taxon>Epiprocta</taxon>
        <taxon>Anisoptera</taxon>
        <taxon>Libelluloidea</taxon>
        <taxon>Libellulidae</taxon>
        <taxon>Ladona</taxon>
    </lineage>
</organism>
<dbReference type="OrthoDB" id="428159at2759"/>
<name>A0A8K0K7U0_LADFU</name>
<gene>
    <name evidence="3" type="ORF">J437_LFUL009198</name>
</gene>
<evidence type="ECO:0000313" key="3">
    <source>
        <dbReference type="EMBL" id="KAG8230079.1"/>
    </source>
</evidence>
<evidence type="ECO:0000313" key="4">
    <source>
        <dbReference type="Proteomes" id="UP000792457"/>
    </source>
</evidence>
<feature type="domain" description="Vacuolar protein sorting-associated protein 13 VPS13 adaptor binding" evidence="2">
    <location>
        <begin position="101"/>
        <end position="453"/>
    </location>
</feature>
<evidence type="ECO:0000259" key="2">
    <source>
        <dbReference type="Pfam" id="PF25036"/>
    </source>
</evidence>
<keyword evidence="4" id="KW-1185">Reference proteome</keyword>
<dbReference type="AlphaFoldDB" id="A0A8K0K7U0"/>
<dbReference type="EMBL" id="KZ308463">
    <property type="protein sequence ID" value="KAG8230079.1"/>
    <property type="molecule type" value="Genomic_DNA"/>
</dbReference>
<dbReference type="InterPro" id="IPR009543">
    <property type="entry name" value="VPS13_VAB"/>
</dbReference>
<reference evidence="3" key="2">
    <citation type="submission" date="2017-10" db="EMBL/GenBank/DDBJ databases">
        <title>Ladona fulva Genome sequencing and assembly.</title>
        <authorList>
            <person name="Murali S."/>
            <person name="Richards S."/>
            <person name="Bandaranaike D."/>
            <person name="Bellair M."/>
            <person name="Blankenburg K."/>
            <person name="Chao H."/>
            <person name="Dinh H."/>
            <person name="Doddapaneni H."/>
            <person name="Dugan-Rocha S."/>
            <person name="Elkadiri S."/>
            <person name="Gnanaolivu R."/>
            <person name="Hernandez B."/>
            <person name="Skinner E."/>
            <person name="Javaid M."/>
            <person name="Lee S."/>
            <person name="Li M."/>
            <person name="Ming W."/>
            <person name="Munidasa M."/>
            <person name="Muniz J."/>
            <person name="Nguyen L."/>
            <person name="Hughes D."/>
            <person name="Osuji N."/>
            <person name="Pu L.-L."/>
            <person name="Puazo M."/>
            <person name="Qu C."/>
            <person name="Quiroz J."/>
            <person name="Raj R."/>
            <person name="Weissenberger G."/>
            <person name="Xin Y."/>
            <person name="Zou X."/>
            <person name="Han Y."/>
            <person name="Worley K."/>
            <person name="Muzny D."/>
            <person name="Gibbs R."/>
        </authorList>
    </citation>
    <scope>NUCLEOTIDE SEQUENCE</scope>
    <source>
        <strain evidence="3">Sampled in the wild</strain>
    </source>
</reference>
<dbReference type="Proteomes" id="UP000792457">
    <property type="component" value="Unassembled WGS sequence"/>
</dbReference>
<proteinExistence type="inferred from homology"/>